<dbReference type="InterPro" id="IPR050646">
    <property type="entry name" value="Cas1"/>
</dbReference>
<comment type="function">
    <text evidence="10">CRISPR (clustered regularly interspaced short palindromic repeat), is an adaptive immune system that provides protection against mobile genetic elements (viruses, transposable elements and conjugative plasmids). CRISPR clusters contain spacers, sequences complementary to antecedent mobile elements, and target invading nucleic acids. CRISPR clusters are transcribed and processed into CRISPR RNA (crRNA). Acts as a dsDNA endonuclease. Involved in the integration of spacer DNA into the CRISPR cassette.</text>
</comment>
<reference evidence="11" key="1">
    <citation type="submission" date="2022-06" db="EMBL/GenBank/DDBJ databases">
        <title>Genome sequence of Phormidium yuhuli AB48 isolated from an industrial photobioreactor environment.</title>
        <authorList>
            <person name="Qiu Y."/>
            <person name="Noonan A.J.C."/>
            <person name="Dofher K."/>
            <person name="Koch M."/>
            <person name="Kieft B."/>
            <person name="Lin X."/>
            <person name="Ziels R.M."/>
            <person name="Hallam S.J."/>
        </authorList>
    </citation>
    <scope>NUCLEOTIDE SEQUENCE</scope>
    <source>
        <strain evidence="11">AB48</strain>
    </source>
</reference>
<comment type="similarity">
    <text evidence="10">Belongs to the CRISPR-associated endonuclease Cas1 family.</text>
</comment>
<comment type="cofactor">
    <cofactor evidence="10">
        <name>Mg(2+)</name>
        <dbReference type="ChEBI" id="CHEBI:18420"/>
    </cofactor>
    <cofactor evidence="10">
        <name>Mn(2+)</name>
        <dbReference type="ChEBI" id="CHEBI:29035"/>
    </cofactor>
</comment>
<evidence type="ECO:0000256" key="6">
    <source>
        <dbReference type="ARBA" id="ARBA00023118"/>
    </source>
</evidence>
<keyword evidence="8 10" id="KW-0464">Manganese</keyword>
<evidence type="ECO:0000256" key="1">
    <source>
        <dbReference type="ARBA" id="ARBA00022722"/>
    </source>
</evidence>
<evidence type="ECO:0000256" key="4">
    <source>
        <dbReference type="ARBA" id="ARBA00022801"/>
    </source>
</evidence>
<comment type="subunit">
    <text evidence="9 10">Homodimer, forms a heterotetramer with a Cas2 homodimer.</text>
</comment>
<keyword evidence="2 10" id="KW-0479">Metal-binding</keyword>
<dbReference type="InterPro" id="IPR042206">
    <property type="entry name" value="CRISPR-assoc_Cas1_C"/>
</dbReference>
<keyword evidence="7 10" id="KW-0238">DNA-binding</keyword>
<evidence type="ECO:0000256" key="9">
    <source>
        <dbReference type="ARBA" id="ARBA00038592"/>
    </source>
</evidence>
<dbReference type="EMBL" id="CP098611">
    <property type="protein sequence ID" value="USR91689.1"/>
    <property type="molecule type" value="Genomic_DNA"/>
</dbReference>
<dbReference type="PANTHER" id="PTHR34353:SF2">
    <property type="entry name" value="CRISPR-ASSOCIATED ENDONUCLEASE CAS1 1"/>
    <property type="match status" value="1"/>
</dbReference>
<dbReference type="EC" id="3.1.-.-" evidence="10"/>
<feature type="binding site" evidence="10">
    <location>
        <position position="159"/>
    </location>
    <ligand>
        <name>Mn(2+)</name>
        <dbReference type="ChEBI" id="CHEBI:29035"/>
    </ligand>
</feature>
<organism evidence="11 12">
    <name type="scientific">Phormidium yuhuli AB48</name>
    <dbReference type="NCBI Taxonomy" id="2940671"/>
    <lineage>
        <taxon>Bacteria</taxon>
        <taxon>Bacillati</taxon>
        <taxon>Cyanobacteriota</taxon>
        <taxon>Cyanophyceae</taxon>
        <taxon>Oscillatoriophycideae</taxon>
        <taxon>Oscillatoriales</taxon>
        <taxon>Oscillatoriaceae</taxon>
        <taxon>Phormidium</taxon>
        <taxon>Phormidium yuhuli</taxon>
    </lineage>
</organism>
<gene>
    <name evidence="10 11" type="primary">cas1</name>
    <name evidence="11" type="ORF">NEA10_02885</name>
</gene>
<dbReference type="CDD" id="cd09634">
    <property type="entry name" value="Cas1_I-II-III"/>
    <property type="match status" value="1"/>
</dbReference>
<keyword evidence="5 10" id="KW-0460">Magnesium</keyword>
<feature type="binding site" evidence="10">
    <location>
        <position position="239"/>
    </location>
    <ligand>
        <name>Mn(2+)</name>
        <dbReference type="ChEBI" id="CHEBI:29035"/>
    </ligand>
</feature>
<sequence>MTIPLYVAEQGTYLSLKQQQLQVWQGDNLLVSLPLQRLSHIVVFGRCTLSHAVVNRVLQQQIPVMFLTQSGRYCGRLSAEGLPDIERLVAQVERSRDRQFVLTQAQQIVSGKLHNCRVLLQRLNRSRRDAEIRICIAQLKDWRDRALESPSLEGLLGCEGQGTRIYFRGLGRCLQPPFTFSHRSRRPPTDPVNALLSLGYTLLYQTVFSLVRAVGLHPHFGNLHVPSSRYASLVSDLVEEFRAPLVDSVVVSLLNRGGVQPDDFFPADVRGAVYLRPAGLKRFLSAWQQRLQTSVTHPQVGEPILYVRAIELQVWDYVACLVGERSVYCPFVWKV</sequence>
<dbReference type="Gene3D" id="3.100.10.20">
    <property type="entry name" value="CRISPR-associated endonuclease Cas1, N-terminal domain"/>
    <property type="match status" value="1"/>
</dbReference>
<dbReference type="Gene3D" id="1.20.120.920">
    <property type="entry name" value="CRISPR-associated endonuclease Cas1, C-terminal domain"/>
    <property type="match status" value="1"/>
</dbReference>
<dbReference type="Proteomes" id="UP001056708">
    <property type="component" value="Chromosome"/>
</dbReference>
<evidence type="ECO:0000313" key="11">
    <source>
        <dbReference type="EMBL" id="USR91689.1"/>
    </source>
</evidence>
<dbReference type="HAMAP" id="MF_01470">
    <property type="entry name" value="Cas1"/>
    <property type="match status" value="1"/>
</dbReference>
<evidence type="ECO:0000256" key="7">
    <source>
        <dbReference type="ARBA" id="ARBA00023125"/>
    </source>
</evidence>
<dbReference type="Pfam" id="PF01867">
    <property type="entry name" value="Cas_Cas1"/>
    <property type="match status" value="1"/>
</dbReference>
<dbReference type="GO" id="GO:0004519">
    <property type="term" value="F:endonuclease activity"/>
    <property type="evidence" value="ECO:0007669"/>
    <property type="project" value="UniProtKB-KW"/>
</dbReference>
<evidence type="ECO:0000313" key="12">
    <source>
        <dbReference type="Proteomes" id="UP001056708"/>
    </source>
</evidence>
<evidence type="ECO:0000256" key="5">
    <source>
        <dbReference type="ARBA" id="ARBA00022842"/>
    </source>
</evidence>
<feature type="binding site" evidence="10">
    <location>
        <position position="224"/>
    </location>
    <ligand>
        <name>Mn(2+)</name>
        <dbReference type="ChEBI" id="CHEBI:29035"/>
    </ligand>
</feature>
<accession>A0ABY5ATX1</accession>
<keyword evidence="12" id="KW-1185">Reference proteome</keyword>
<protein>
    <recommendedName>
        <fullName evidence="10">CRISPR-associated endonuclease Cas1</fullName>
        <ecNumber evidence="10">3.1.-.-</ecNumber>
    </recommendedName>
</protein>
<keyword evidence="6 10" id="KW-0051">Antiviral defense</keyword>
<keyword evidence="1 10" id="KW-0540">Nuclease</keyword>
<evidence type="ECO:0000256" key="2">
    <source>
        <dbReference type="ARBA" id="ARBA00022723"/>
    </source>
</evidence>
<dbReference type="NCBIfam" id="TIGR00287">
    <property type="entry name" value="cas1"/>
    <property type="match status" value="1"/>
</dbReference>
<name>A0ABY5ATX1_9CYAN</name>
<dbReference type="InterPro" id="IPR042211">
    <property type="entry name" value="CRISPR-assoc_Cas1_N"/>
</dbReference>
<evidence type="ECO:0000256" key="10">
    <source>
        <dbReference type="HAMAP-Rule" id="MF_01470"/>
    </source>
</evidence>
<evidence type="ECO:0000256" key="8">
    <source>
        <dbReference type="ARBA" id="ARBA00023211"/>
    </source>
</evidence>
<proteinExistence type="inferred from homology"/>
<dbReference type="RefSeq" id="WP_252663720.1">
    <property type="nucleotide sequence ID" value="NZ_CP098611.1"/>
</dbReference>
<keyword evidence="4 10" id="KW-0378">Hydrolase</keyword>
<dbReference type="PANTHER" id="PTHR34353">
    <property type="entry name" value="CRISPR-ASSOCIATED ENDONUCLEASE CAS1 1"/>
    <property type="match status" value="1"/>
</dbReference>
<evidence type="ECO:0000256" key="3">
    <source>
        <dbReference type="ARBA" id="ARBA00022759"/>
    </source>
</evidence>
<dbReference type="InterPro" id="IPR002729">
    <property type="entry name" value="CRISPR-assoc_Cas1"/>
</dbReference>
<keyword evidence="3 10" id="KW-0255">Endonuclease</keyword>